<dbReference type="OrthoDB" id="406576at2759"/>
<keyword evidence="4" id="KW-0456">Lyase</keyword>
<dbReference type="EMBL" id="CAJNJA010009803">
    <property type="protein sequence ID" value="CAE7250668.1"/>
    <property type="molecule type" value="Genomic_DNA"/>
</dbReference>
<feature type="domain" description="CENP-V/GFA" evidence="5">
    <location>
        <begin position="75"/>
        <end position="187"/>
    </location>
</feature>
<dbReference type="InterPro" id="IPR011057">
    <property type="entry name" value="Mss4-like_sf"/>
</dbReference>
<organism evidence="6 7">
    <name type="scientific">Symbiodinium necroappetens</name>
    <dbReference type="NCBI Taxonomy" id="1628268"/>
    <lineage>
        <taxon>Eukaryota</taxon>
        <taxon>Sar</taxon>
        <taxon>Alveolata</taxon>
        <taxon>Dinophyceae</taxon>
        <taxon>Suessiales</taxon>
        <taxon>Symbiodiniaceae</taxon>
        <taxon>Symbiodinium</taxon>
    </lineage>
</organism>
<dbReference type="PANTHER" id="PTHR33337:SF40">
    <property type="entry name" value="CENP-V_GFA DOMAIN-CONTAINING PROTEIN-RELATED"/>
    <property type="match status" value="1"/>
</dbReference>
<protein>
    <recommendedName>
        <fullName evidence="5">CENP-V/GFA domain-containing protein</fullName>
    </recommendedName>
</protein>
<comment type="caution">
    <text evidence="6">The sequence shown here is derived from an EMBL/GenBank/DDBJ whole genome shotgun (WGS) entry which is preliminary data.</text>
</comment>
<dbReference type="Pfam" id="PF04828">
    <property type="entry name" value="GFA"/>
    <property type="match status" value="2"/>
</dbReference>
<dbReference type="SUPFAM" id="SSF51316">
    <property type="entry name" value="Mss4-like"/>
    <property type="match status" value="2"/>
</dbReference>
<sequence length="365" mass="40715">MAIPTAAIAWRHSRPRQVLRYGFCLAFGATFSTHSAVLYNPGEYPTSFRSPLDRLNHLPAEEATAQTAEPKTIQLKMRCHCGRCSMDWDVKTQHLSVTRCYCPACRHFQASAFAAYLAVSVPLELTGGYVQKLRGTCETLDTVERLLCSKCFTKLAVLPLGRPGEILLSLGSVADNSIPAWLASRWQTCFEEWSRDSEPLWWRARPGPCALPRRSLQLQGGCACGRCSFEAELLPGEAQHCYCKLCRQMSGSAAQTWLPAPKESFRWTRSAALQLMRTTGHGQRHVCTACGTVMTIVYDSQPDCIWPAAGTIDDAKLRKLDVGAGRTVDDTADPMWYRVIHICCAWMQSWYQLPDDGLPRLKFAG</sequence>
<evidence type="ECO:0000256" key="4">
    <source>
        <dbReference type="ARBA" id="ARBA00023239"/>
    </source>
</evidence>
<dbReference type="GO" id="GO:0016846">
    <property type="term" value="F:carbon-sulfur lyase activity"/>
    <property type="evidence" value="ECO:0007669"/>
    <property type="project" value="InterPro"/>
</dbReference>
<reference evidence="6" key="1">
    <citation type="submission" date="2021-02" db="EMBL/GenBank/DDBJ databases">
        <authorList>
            <person name="Dougan E. K."/>
            <person name="Rhodes N."/>
            <person name="Thang M."/>
            <person name="Chan C."/>
        </authorList>
    </citation>
    <scope>NUCLEOTIDE SEQUENCE</scope>
</reference>
<evidence type="ECO:0000313" key="7">
    <source>
        <dbReference type="Proteomes" id="UP000601435"/>
    </source>
</evidence>
<dbReference type="Proteomes" id="UP000601435">
    <property type="component" value="Unassembled WGS sequence"/>
</dbReference>
<evidence type="ECO:0000256" key="2">
    <source>
        <dbReference type="ARBA" id="ARBA00022723"/>
    </source>
</evidence>
<dbReference type="Gene3D" id="3.90.1590.10">
    <property type="entry name" value="glutathione-dependent formaldehyde- activating enzyme (gfa)"/>
    <property type="match status" value="1"/>
</dbReference>
<keyword evidence="7" id="KW-1185">Reference proteome</keyword>
<proteinExistence type="inferred from homology"/>
<dbReference type="InterPro" id="IPR006913">
    <property type="entry name" value="CENP-V/GFA"/>
</dbReference>
<dbReference type="PROSITE" id="PS51891">
    <property type="entry name" value="CENP_V_GFA"/>
    <property type="match status" value="2"/>
</dbReference>
<evidence type="ECO:0000259" key="5">
    <source>
        <dbReference type="PROSITE" id="PS51891"/>
    </source>
</evidence>
<keyword evidence="3" id="KW-0862">Zinc</keyword>
<evidence type="ECO:0000313" key="6">
    <source>
        <dbReference type="EMBL" id="CAE7250668.1"/>
    </source>
</evidence>
<accession>A0A812LT55</accession>
<dbReference type="Gene3D" id="2.170.150.70">
    <property type="match status" value="1"/>
</dbReference>
<feature type="domain" description="CENP-V/GFA" evidence="5">
    <location>
        <begin position="218"/>
        <end position="337"/>
    </location>
</feature>
<dbReference type="PANTHER" id="PTHR33337">
    <property type="entry name" value="GFA DOMAIN-CONTAINING PROTEIN"/>
    <property type="match status" value="1"/>
</dbReference>
<keyword evidence="2" id="KW-0479">Metal-binding</keyword>
<dbReference type="GO" id="GO:0046872">
    <property type="term" value="F:metal ion binding"/>
    <property type="evidence" value="ECO:0007669"/>
    <property type="project" value="UniProtKB-KW"/>
</dbReference>
<gene>
    <name evidence="6" type="ORF">SNEC2469_LOCUS5169</name>
</gene>
<evidence type="ECO:0000256" key="3">
    <source>
        <dbReference type="ARBA" id="ARBA00022833"/>
    </source>
</evidence>
<evidence type="ECO:0000256" key="1">
    <source>
        <dbReference type="ARBA" id="ARBA00005495"/>
    </source>
</evidence>
<dbReference type="AlphaFoldDB" id="A0A812LT55"/>
<comment type="similarity">
    <text evidence="1">Belongs to the Gfa family.</text>
</comment>
<name>A0A812LT55_9DINO</name>